<evidence type="ECO:0000313" key="9">
    <source>
        <dbReference type="Proteomes" id="UP000270021"/>
    </source>
</evidence>
<sequence>MNTADQARTALAQARFETGTILRNGEQTLLNIIIPVAALIALVNVPFAGRDPMSVGAAYASSLALAWASTAFTSQAIAIAFDRRWGVMRMLATTPLGPKGLFLGKLGAVGVVALIQTLLLTVVALALGLSLNPSVLLPGLALLALGLGAFLALGLLIGGTLRPEAVLALANLLWIAMAGLGALIVPAASYPDWWGTIVAFTPPGALGEGLRALAGGESVAIHLAVLGGWTVGVGLLAASRFRWDSK</sequence>
<accession>A0A3Q8WSD7</accession>
<dbReference type="RefSeq" id="WP_126038419.1">
    <property type="nucleotide sequence ID" value="NZ_CP034438.1"/>
</dbReference>
<protein>
    <submittedName>
        <fullName evidence="8">ABC transporter permease</fullName>
    </submittedName>
</protein>
<feature type="transmembrane region" description="Helical" evidence="6">
    <location>
        <begin position="219"/>
        <end position="238"/>
    </location>
</feature>
<evidence type="ECO:0000259" key="7">
    <source>
        <dbReference type="Pfam" id="PF12698"/>
    </source>
</evidence>
<dbReference type="PANTHER" id="PTHR43229">
    <property type="entry name" value="NODULATION PROTEIN J"/>
    <property type="match status" value="1"/>
</dbReference>
<evidence type="ECO:0000256" key="2">
    <source>
        <dbReference type="ARBA" id="ARBA00022692"/>
    </source>
</evidence>
<evidence type="ECO:0000256" key="6">
    <source>
        <dbReference type="SAM" id="Phobius"/>
    </source>
</evidence>
<evidence type="ECO:0000256" key="3">
    <source>
        <dbReference type="ARBA" id="ARBA00022989"/>
    </source>
</evidence>
<dbReference type="Proteomes" id="UP000270021">
    <property type="component" value="Chromosome"/>
</dbReference>
<keyword evidence="3 6" id="KW-1133">Transmembrane helix</keyword>
<keyword evidence="2 6" id="KW-0812">Transmembrane</keyword>
<keyword evidence="4 6" id="KW-0472">Membrane</keyword>
<evidence type="ECO:0000256" key="5">
    <source>
        <dbReference type="ARBA" id="ARBA00023251"/>
    </source>
</evidence>
<reference evidence="8 9" key="1">
    <citation type="submission" date="2018-12" db="EMBL/GenBank/DDBJ databases">
        <title>Complete genome sequence of Flaviflexus salsibiostraticola KCTC 33148.</title>
        <authorList>
            <person name="Bae J.-W."/>
        </authorList>
    </citation>
    <scope>NUCLEOTIDE SEQUENCE [LARGE SCALE GENOMIC DNA]</scope>
    <source>
        <strain evidence="8 9">KCTC 33148</strain>
    </source>
</reference>
<dbReference type="OrthoDB" id="160207at2"/>
<dbReference type="Pfam" id="PF12698">
    <property type="entry name" value="ABC2_membrane_3"/>
    <property type="match status" value="1"/>
</dbReference>
<evidence type="ECO:0000256" key="4">
    <source>
        <dbReference type="ARBA" id="ARBA00023136"/>
    </source>
</evidence>
<feature type="transmembrane region" description="Helical" evidence="6">
    <location>
        <begin position="135"/>
        <end position="158"/>
    </location>
</feature>
<proteinExistence type="predicted"/>
<feature type="transmembrane region" description="Helical" evidence="6">
    <location>
        <begin position="59"/>
        <end position="81"/>
    </location>
</feature>
<dbReference type="GO" id="GO:0046677">
    <property type="term" value="P:response to antibiotic"/>
    <property type="evidence" value="ECO:0007669"/>
    <property type="project" value="UniProtKB-KW"/>
</dbReference>
<keyword evidence="5" id="KW-0046">Antibiotic resistance</keyword>
<dbReference type="GO" id="GO:0140359">
    <property type="term" value="F:ABC-type transporter activity"/>
    <property type="evidence" value="ECO:0007669"/>
    <property type="project" value="InterPro"/>
</dbReference>
<feature type="transmembrane region" description="Helical" evidence="6">
    <location>
        <begin position="165"/>
        <end position="185"/>
    </location>
</feature>
<dbReference type="GO" id="GO:0043190">
    <property type="term" value="C:ATP-binding cassette (ABC) transporter complex"/>
    <property type="evidence" value="ECO:0007669"/>
    <property type="project" value="InterPro"/>
</dbReference>
<feature type="transmembrane region" description="Helical" evidence="6">
    <location>
        <begin position="102"/>
        <end position="129"/>
    </location>
</feature>
<dbReference type="InterPro" id="IPR051784">
    <property type="entry name" value="Nod_factor_ABC_transporter"/>
</dbReference>
<organism evidence="8 9">
    <name type="scientific">Flaviflexus salsibiostraticola</name>
    <dbReference type="NCBI Taxonomy" id="1282737"/>
    <lineage>
        <taxon>Bacteria</taxon>
        <taxon>Bacillati</taxon>
        <taxon>Actinomycetota</taxon>
        <taxon>Actinomycetes</taxon>
        <taxon>Actinomycetales</taxon>
        <taxon>Actinomycetaceae</taxon>
        <taxon>Flaviflexus</taxon>
    </lineage>
</organism>
<dbReference type="PANTHER" id="PTHR43229:SF2">
    <property type="entry name" value="NODULATION PROTEIN J"/>
    <property type="match status" value="1"/>
</dbReference>
<dbReference type="PIRSF" id="PIRSF006648">
    <property type="entry name" value="DrrB"/>
    <property type="match status" value="1"/>
</dbReference>
<feature type="transmembrane region" description="Helical" evidence="6">
    <location>
        <begin position="29"/>
        <end position="47"/>
    </location>
</feature>
<dbReference type="KEGG" id="fsl:EJO69_01760"/>
<gene>
    <name evidence="8" type="ORF">EJO69_01760</name>
</gene>
<evidence type="ECO:0000313" key="8">
    <source>
        <dbReference type="EMBL" id="AZN29164.1"/>
    </source>
</evidence>
<dbReference type="EMBL" id="CP034438">
    <property type="protein sequence ID" value="AZN29164.1"/>
    <property type="molecule type" value="Genomic_DNA"/>
</dbReference>
<name>A0A3Q8WSD7_9ACTO</name>
<dbReference type="AlphaFoldDB" id="A0A3Q8WSD7"/>
<dbReference type="InterPro" id="IPR013525">
    <property type="entry name" value="ABC2_TM"/>
</dbReference>
<feature type="domain" description="ABC-2 type transporter transmembrane" evidence="7">
    <location>
        <begin position="53"/>
        <end position="238"/>
    </location>
</feature>
<keyword evidence="9" id="KW-1185">Reference proteome</keyword>
<evidence type="ECO:0000256" key="1">
    <source>
        <dbReference type="ARBA" id="ARBA00004141"/>
    </source>
</evidence>
<comment type="subcellular location">
    <subcellularLocation>
        <location evidence="1">Membrane</location>
        <topology evidence="1">Multi-pass membrane protein</topology>
    </subcellularLocation>
</comment>
<dbReference type="InterPro" id="IPR000412">
    <property type="entry name" value="ABC_2_transport"/>
</dbReference>